<dbReference type="Proteomes" id="UP001148614">
    <property type="component" value="Unassembled WGS sequence"/>
</dbReference>
<evidence type="ECO:0000313" key="2">
    <source>
        <dbReference type="Proteomes" id="UP001148614"/>
    </source>
</evidence>
<dbReference type="EMBL" id="JANPWZ010000160">
    <property type="protein sequence ID" value="KAJ3578866.1"/>
    <property type="molecule type" value="Genomic_DNA"/>
</dbReference>
<gene>
    <name evidence="1" type="ORF">NPX13_g1692</name>
</gene>
<sequence>MRVEVKPELDFGEIKVHSTFISVPPTPSETRKLSTEYEDAQLKEAHKRTLLWEIMPRPKSDRERLKARQSRINRLIDLIEQIRHGKYLEKGEMIQRQLFPRDYTELLLKLEERGPDLLYLFHHELQYEYRESIRGKAQFTIIFRQQFRKSIAISITCKVDRWIQNLVEDPNSSADCRRVAGKIMSMHGMRLTFASKTLCSDSDFLYDEEYCENPSVVFEIAWSQSTAGLEKKAIEIIEEGDGEIRTVVGLDFSKTYGVWDTLRDEIGSNSSPKRGPCTAFVWRAAFDKNGQLLFEHGRPMLHRNTYVFFDGDGMAVFDQKRDICICGTSYQYKS</sequence>
<dbReference type="VEuPathDB" id="FungiDB:F4678DRAFT_318578"/>
<evidence type="ECO:0000313" key="1">
    <source>
        <dbReference type="EMBL" id="KAJ3578866.1"/>
    </source>
</evidence>
<reference evidence="1" key="1">
    <citation type="submission" date="2022-07" db="EMBL/GenBank/DDBJ databases">
        <title>Genome Sequence of Xylaria arbuscula.</title>
        <authorList>
            <person name="Buettner E."/>
        </authorList>
    </citation>
    <scope>NUCLEOTIDE SEQUENCE</scope>
    <source>
        <strain evidence="1">VT107</strain>
    </source>
</reference>
<organism evidence="1 2">
    <name type="scientific">Xylaria arbuscula</name>
    <dbReference type="NCBI Taxonomy" id="114810"/>
    <lineage>
        <taxon>Eukaryota</taxon>
        <taxon>Fungi</taxon>
        <taxon>Dikarya</taxon>
        <taxon>Ascomycota</taxon>
        <taxon>Pezizomycotina</taxon>
        <taxon>Sordariomycetes</taxon>
        <taxon>Xylariomycetidae</taxon>
        <taxon>Xylariales</taxon>
        <taxon>Xylariaceae</taxon>
        <taxon>Xylaria</taxon>
    </lineage>
</organism>
<protein>
    <submittedName>
        <fullName evidence="1">Uncharacterized protein</fullName>
    </submittedName>
</protein>
<comment type="caution">
    <text evidence="1">The sequence shown here is derived from an EMBL/GenBank/DDBJ whole genome shotgun (WGS) entry which is preliminary data.</text>
</comment>
<name>A0A9W8NKJ4_9PEZI</name>
<keyword evidence="2" id="KW-1185">Reference proteome</keyword>
<dbReference type="AlphaFoldDB" id="A0A9W8NKJ4"/>
<accession>A0A9W8NKJ4</accession>
<proteinExistence type="predicted"/>